<dbReference type="InterPro" id="IPR012854">
    <property type="entry name" value="Cu_amine_oxidase-like_N"/>
</dbReference>
<evidence type="ECO:0000259" key="2">
    <source>
        <dbReference type="PROSITE" id="PS51910"/>
    </source>
</evidence>
<protein>
    <submittedName>
        <fullName evidence="3">Copper amine oxidase N-terminal domain-containing protein</fullName>
    </submittedName>
</protein>
<keyword evidence="1" id="KW-1133">Transmembrane helix</keyword>
<dbReference type="PROSITE" id="PS51910">
    <property type="entry name" value="GH18_2"/>
    <property type="match status" value="1"/>
</dbReference>
<dbReference type="PANTHER" id="PTHR46066:SF2">
    <property type="entry name" value="CHITINASE DOMAIN-CONTAINING PROTEIN 1"/>
    <property type="match status" value="1"/>
</dbReference>
<dbReference type="GO" id="GO:0008061">
    <property type="term" value="F:chitin binding"/>
    <property type="evidence" value="ECO:0007669"/>
    <property type="project" value="InterPro"/>
</dbReference>
<keyword evidence="1" id="KW-0472">Membrane</keyword>
<dbReference type="InterPro" id="IPR001223">
    <property type="entry name" value="Glyco_hydro18_cat"/>
</dbReference>
<evidence type="ECO:0000256" key="1">
    <source>
        <dbReference type="SAM" id="Phobius"/>
    </source>
</evidence>
<feature type="transmembrane region" description="Helical" evidence="1">
    <location>
        <begin position="5"/>
        <end position="26"/>
    </location>
</feature>
<dbReference type="Gene3D" id="3.30.457.10">
    <property type="entry name" value="Copper amine oxidase-like, N-terminal domain"/>
    <property type="match status" value="1"/>
</dbReference>
<dbReference type="Gene3D" id="3.20.20.80">
    <property type="entry name" value="Glycosidases"/>
    <property type="match status" value="1"/>
</dbReference>
<keyword evidence="1" id="KW-0812">Transmembrane</keyword>
<evidence type="ECO:0000313" key="3">
    <source>
        <dbReference type="EMBL" id="SHJ30965.1"/>
    </source>
</evidence>
<dbReference type="SUPFAM" id="SSF51445">
    <property type="entry name" value="(Trans)glycosidases"/>
    <property type="match status" value="1"/>
</dbReference>
<dbReference type="InterPro" id="IPR017853">
    <property type="entry name" value="GH"/>
</dbReference>
<dbReference type="SMART" id="SM00636">
    <property type="entry name" value="Glyco_18"/>
    <property type="match status" value="1"/>
</dbReference>
<keyword evidence="4" id="KW-1185">Reference proteome</keyword>
<dbReference type="GO" id="GO:0005975">
    <property type="term" value="P:carbohydrate metabolic process"/>
    <property type="evidence" value="ECO:0007669"/>
    <property type="project" value="InterPro"/>
</dbReference>
<dbReference type="InterPro" id="IPR029070">
    <property type="entry name" value="Chitinase_insertion_sf"/>
</dbReference>
<reference evidence="3 4" key="1">
    <citation type="submission" date="2016-11" db="EMBL/GenBank/DDBJ databases">
        <authorList>
            <person name="Varghese N."/>
            <person name="Submissions S."/>
        </authorList>
    </citation>
    <scope>NUCLEOTIDE SEQUENCE [LARGE SCALE GENOMIC DNA]</scope>
    <source>
        <strain evidence="3 4">DSM 19027</strain>
    </source>
</reference>
<gene>
    <name evidence="3" type="ORF">SAMN05444373_10402</name>
</gene>
<accession>A0A1M6I969</accession>
<dbReference type="InterPro" id="IPR036582">
    <property type="entry name" value="Mao_N_sf"/>
</dbReference>
<dbReference type="Pfam" id="PF07833">
    <property type="entry name" value="Cu_amine_oxidN1"/>
    <property type="match status" value="1"/>
</dbReference>
<dbReference type="AlphaFoldDB" id="A0A1M6I969"/>
<dbReference type="PANTHER" id="PTHR46066">
    <property type="entry name" value="CHITINASE DOMAIN-CONTAINING PROTEIN 1 FAMILY MEMBER"/>
    <property type="match status" value="1"/>
</dbReference>
<dbReference type="Proteomes" id="UP000324781">
    <property type="component" value="Unassembled WGS sequence"/>
</dbReference>
<proteinExistence type="predicted"/>
<feature type="domain" description="GH18" evidence="2">
    <location>
        <begin position="229"/>
        <end position="567"/>
    </location>
</feature>
<dbReference type="EMBL" id="FQZP01000040">
    <property type="protein sequence ID" value="SHJ30965.1"/>
    <property type="molecule type" value="Genomic_DNA"/>
</dbReference>
<dbReference type="InterPro" id="IPR011583">
    <property type="entry name" value="Chitinase_II/V-like_cat"/>
</dbReference>
<organism evidence="3 4">
    <name type="scientific">Thermoclostridium caenicola</name>
    <dbReference type="NCBI Taxonomy" id="659425"/>
    <lineage>
        <taxon>Bacteria</taxon>
        <taxon>Bacillati</taxon>
        <taxon>Bacillota</taxon>
        <taxon>Clostridia</taxon>
        <taxon>Eubacteriales</taxon>
        <taxon>Oscillospiraceae</taxon>
        <taxon>Thermoclostridium</taxon>
    </lineage>
</organism>
<dbReference type="Gene3D" id="3.10.50.10">
    <property type="match status" value="1"/>
</dbReference>
<evidence type="ECO:0000313" key="4">
    <source>
        <dbReference type="Proteomes" id="UP000324781"/>
    </source>
</evidence>
<dbReference type="Pfam" id="PF00704">
    <property type="entry name" value="Glyco_hydro_18"/>
    <property type="match status" value="1"/>
</dbReference>
<dbReference type="RefSeq" id="WP_188118480.1">
    <property type="nucleotide sequence ID" value="NZ_FQZP01000040.1"/>
</dbReference>
<sequence length="579" mass="66842">MRRRLVNLLTIYLVVVLGLVLGYYFWIRANTPNTQVVGFFDDIPGTRLVIGSELIVEGEPPLIREGRVLLPFDTVKKHIDPYIWWDEAQKKVIVTTRDRVIRMETGKLEALVNEEPMELQFPPVEENGILYIPIDFLKDFYRISLRYNPEQDVVILDRRNSIYRIGEPISAEALIRTGMSIKEPIVRKFTESELGTQSAELVIFEEYESWYRVRTYEGIFGYIPKADVVVRDIIITQQEPDRFETSPPLPAGKLNLVWDMTYSKKYMEFSREKSPGIDVWSPTWFEIIDREGTVKNRANPEYVAWAHSNGWQVWGHVANAFKDIEGTSIILNSTELRHKVIKQILAYASLYKLDGINLDFENIYLKDKDAYTQFVREITPLLREQGLVVSVAVGVPGGSETWSLSHDRKALGETVDYVCVMTYDQNWPNMGSSAQLDWVEDRLVATLREVPPEKLLLGIPLYTRIWSEEVVDGKVNISYLAALTIDGAWKRVEENDATVVWNPIHGQYHATYEKDGKTMKMWIEDADAVNYKTSLIHKYNLAGACVWAANFANESVWPVFERNLKQIAHYEEWRAQVID</sequence>
<dbReference type="SUPFAM" id="SSF55383">
    <property type="entry name" value="Copper amine oxidase, domain N"/>
    <property type="match status" value="1"/>
</dbReference>
<name>A0A1M6I969_9FIRM</name>